<keyword evidence="2" id="KW-1185">Reference proteome</keyword>
<protein>
    <submittedName>
        <fullName evidence="1">Uncharacterized protein</fullName>
    </submittedName>
</protein>
<gene>
    <name evidence="1" type="ORF">P3H78_32510</name>
</gene>
<reference evidence="1 2" key="1">
    <citation type="submission" date="2023-03" db="EMBL/GenBank/DDBJ databases">
        <title>Draft genome sequence of Streptomyces sp. K1PA1 isolated from peat swamp forest in Thailand.</title>
        <authorList>
            <person name="Klaysubun C."/>
            <person name="Duangmal K."/>
        </authorList>
    </citation>
    <scope>NUCLEOTIDE SEQUENCE [LARGE SCALE GENOMIC DNA]</scope>
    <source>
        <strain evidence="1 2">K1PA1</strain>
    </source>
</reference>
<accession>A0ABT6AFK7</accession>
<dbReference type="EMBL" id="JARJBB010000053">
    <property type="protein sequence ID" value="MDF3303247.1"/>
    <property type="molecule type" value="Genomic_DNA"/>
</dbReference>
<sequence>MSSQSPLQITVYESPEHEHHAVRCAIESFDLATDWGMPPSRTRTKGALRLGESYGNHHAPLGASDDLAARLRKDAPDTTFMLWQDPYFEEADGHYLAYVPRVGAFESSCNANGNPHIDLSDLIASLAATPTLTTAQWLAGPGATVLGTRVREAIAIYEQATLAS</sequence>
<proteinExistence type="predicted"/>
<evidence type="ECO:0000313" key="1">
    <source>
        <dbReference type="EMBL" id="MDF3303247.1"/>
    </source>
</evidence>
<name>A0ABT6AFK7_9ACTN</name>
<evidence type="ECO:0000313" key="2">
    <source>
        <dbReference type="Proteomes" id="UP001221150"/>
    </source>
</evidence>
<dbReference type="Proteomes" id="UP001221150">
    <property type="component" value="Unassembled WGS sequence"/>
</dbReference>
<organism evidence="1 2">
    <name type="scientific">Streptomyces tropicalis</name>
    <dbReference type="NCBI Taxonomy" id="3034234"/>
    <lineage>
        <taxon>Bacteria</taxon>
        <taxon>Bacillati</taxon>
        <taxon>Actinomycetota</taxon>
        <taxon>Actinomycetes</taxon>
        <taxon>Kitasatosporales</taxon>
        <taxon>Streptomycetaceae</taxon>
        <taxon>Streptomyces</taxon>
    </lineage>
</organism>
<comment type="caution">
    <text evidence="1">The sequence shown here is derived from an EMBL/GenBank/DDBJ whole genome shotgun (WGS) entry which is preliminary data.</text>
</comment>
<dbReference type="RefSeq" id="WP_276112782.1">
    <property type="nucleotide sequence ID" value="NZ_JARJBB010000053.1"/>
</dbReference>